<protein>
    <recommendedName>
        <fullName evidence="2">DUF7082 domain-containing protein</fullName>
    </recommendedName>
</protein>
<dbReference type="Proteomes" id="UP001150266">
    <property type="component" value="Unassembled WGS sequence"/>
</dbReference>
<dbReference type="EMBL" id="JAOTPV010000037">
    <property type="protein sequence ID" value="KAJ4468209.1"/>
    <property type="molecule type" value="Genomic_DNA"/>
</dbReference>
<name>A0A9W9DFJ6_9AGAR</name>
<dbReference type="PANTHER" id="PTHR39463">
    <property type="entry name" value="MEDUSA"/>
    <property type="match status" value="1"/>
</dbReference>
<feature type="region of interest" description="Disordered" evidence="1">
    <location>
        <begin position="1"/>
        <end position="25"/>
    </location>
</feature>
<accession>A0A9W9DFJ6</accession>
<evidence type="ECO:0000313" key="3">
    <source>
        <dbReference type="EMBL" id="KAJ4468209.1"/>
    </source>
</evidence>
<evidence type="ECO:0000259" key="2">
    <source>
        <dbReference type="Pfam" id="PF23305"/>
    </source>
</evidence>
<evidence type="ECO:0000256" key="1">
    <source>
        <dbReference type="SAM" id="MobiDB-lite"/>
    </source>
</evidence>
<organism evidence="3 4">
    <name type="scientific">Lentinula aciculospora</name>
    <dbReference type="NCBI Taxonomy" id="153920"/>
    <lineage>
        <taxon>Eukaryota</taxon>
        <taxon>Fungi</taxon>
        <taxon>Dikarya</taxon>
        <taxon>Basidiomycota</taxon>
        <taxon>Agaricomycotina</taxon>
        <taxon>Agaricomycetes</taxon>
        <taxon>Agaricomycetidae</taxon>
        <taxon>Agaricales</taxon>
        <taxon>Marasmiineae</taxon>
        <taxon>Omphalotaceae</taxon>
        <taxon>Lentinula</taxon>
    </lineage>
</organism>
<comment type="caution">
    <text evidence="3">The sequence shown here is derived from an EMBL/GenBank/DDBJ whole genome shotgun (WGS) entry which is preliminary data.</text>
</comment>
<dbReference type="InterPro" id="IPR055509">
    <property type="entry name" value="DUF7082"/>
</dbReference>
<feature type="domain" description="DUF7082" evidence="2">
    <location>
        <begin position="229"/>
        <end position="379"/>
    </location>
</feature>
<dbReference type="PANTHER" id="PTHR39463:SF1">
    <property type="entry name" value="MEDUSA"/>
    <property type="match status" value="1"/>
</dbReference>
<gene>
    <name evidence="3" type="ORF">J3R30DRAFT_1684136</name>
</gene>
<evidence type="ECO:0000313" key="4">
    <source>
        <dbReference type="Proteomes" id="UP001150266"/>
    </source>
</evidence>
<dbReference type="AlphaFoldDB" id="A0A9W9DFJ6"/>
<keyword evidence="4" id="KW-1185">Reference proteome</keyword>
<reference evidence="3" key="1">
    <citation type="submission" date="2022-08" db="EMBL/GenBank/DDBJ databases">
        <title>A Global Phylogenomic Analysis of the Shiitake Genus Lentinula.</title>
        <authorList>
            <consortium name="DOE Joint Genome Institute"/>
            <person name="Sierra-Patev S."/>
            <person name="Min B."/>
            <person name="Naranjo-Ortiz M."/>
            <person name="Looney B."/>
            <person name="Konkel Z."/>
            <person name="Slot J.C."/>
            <person name="Sakamoto Y."/>
            <person name="Steenwyk J.L."/>
            <person name="Rokas A."/>
            <person name="Carro J."/>
            <person name="Camarero S."/>
            <person name="Ferreira P."/>
            <person name="Molpeceres G."/>
            <person name="Ruiz-Duenas F.J."/>
            <person name="Serrano A."/>
            <person name="Henrissat B."/>
            <person name="Drula E."/>
            <person name="Hughes K.W."/>
            <person name="Mata J.L."/>
            <person name="Ishikawa N.K."/>
            <person name="Vargas-Isla R."/>
            <person name="Ushijima S."/>
            <person name="Smith C.A."/>
            <person name="Ahrendt S."/>
            <person name="Andreopoulos W."/>
            <person name="He G."/>
            <person name="Labutti K."/>
            <person name="Lipzen A."/>
            <person name="Ng V."/>
            <person name="Riley R."/>
            <person name="Sandor L."/>
            <person name="Barry K."/>
            <person name="Martinez A.T."/>
            <person name="Xiao Y."/>
            <person name="Gibbons J.G."/>
            <person name="Terashima K."/>
            <person name="Grigoriev I.V."/>
            <person name="Hibbett D.S."/>
        </authorList>
    </citation>
    <scope>NUCLEOTIDE SEQUENCE</scope>
    <source>
        <strain evidence="3">JLM2183</strain>
    </source>
</reference>
<proteinExistence type="predicted"/>
<sequence>MSLSNSNNLSSSSTTTPVSSRSPNNMIHVLEYSPKEGERGVPITVRLHFNHNNASDAVFLRLVVGTTPMPTKVRELPDVAYGRWQLDATAPAFETPAFGSDKVLLTVEALDKNSQVIDKATFGEFAYWISSSKLSQVNPSQVRHRRQSSVDSKLNVDPNNTISSNSFVGRKRANTTSFTATPIVKSESPKPRGYKKEGNRRVRVNSLMRAKYPVCKDVDEELYAQTPLLQLVTSLDSMCAAWEPAEQHVGRRLVRFTKVQDGRKLIVSCEAISQDDYRESDSVISCIYREETQSYYVTSVDIIYLLERLTNDEFPVEEKNRIRRNLEGLRPTTVSKHKQGFEIFFQRIMEFPDPKPRNIEKDLKVFEWSLLGQALDKILSKYHVYTSSPTDSTVSLPMEFADDIPSLRNINHQVIHSNKSDGYPELVHPTPTSAMKFEPGLYEDRSLLFLQPQHESIESLSHPATPFIYHGSSVDTHGTPDHHSVLSGNWTPPDRMVPSELTIGQYRQLTDFHLPGSHPNGDGSEYGTYLGSYSFPDMAETPLTYY</sequence>
<dbReference type="Pfam" id="PF23305">
    <property type="entry name" value="DUF7082"/>
    <property type="match status" value="1"/>
</dbReference>
<dbReference type="GO" id="GO:0005634">
    <property type="term" value="C:nucleus"/>
    <property type="evidence" value="ECO:0007669"/>
    <property type="project" value="TreeGrafter"/>
</dbReference>
<dbReference type="OrthoDB" id="1751210at2759"/>